<name>A0A0A8L681_9SACH</name>
<reference evidence="1 2" key="1">
    <citation type="submission" date="2014-03" db="EMBL/GenBank/DDBJ databases">
        <title>The genome of Kluyveromyces dobzhanskii.</title>
        <authorList>
            <person name="Nystedt B."/>
            <person name="Astrom S."/>
        </authorList>
    </citation>
    <scope>NUCLEOTIDE SEQUENCE [LARGE SCALE GENOMIC DNA]</scope>
    <source>
        <strain evidence="1 2">CBS 2104</strain>
    </source>
</reference>
<gene>
    <name evidence="1" type="ORF">KLDO_g1985</name>
</gene>
<accession>A0A0A8L681</accession>
<organism evidence="1 2">
    <name type="scientific">Kluyveromyces dobzhanskii CBS 2104</name>
    <dbReference type="NCBI Taxonomy" id="1427455"/>
    <lineage>
        <taxon>Eukaryota</taxon>
        <taxon>Fungi</taxon>
        <taxon>Dikarya</taxon>
        <taxon>Ascomycota</taxon>
        <taxon>Saccharomycotina</taxon>
        <taxon>Saccharomycetes</taxon>
        <taxon>Saccharomycetales</taxon>
        <taxon>Saccharomycetaceae</taxon>
        <taxon>Kluyveromyces</taxon>
    </lineage>
</organism>
<dbReference type="AlphaFoldDB" id="A0A0A8L681"/>
<dbReference type="OrthoDB" id="4068559at2759"/>
<comment type="caution">
    <text evidence="1">The sequence shown here is derived from an EMBL/GenBank/DDBJ whole genome shotgun (WGS) entry which is preliminary data.</text>
</comment>
<keyword evidence="2" id="KW-1185">Reference proteome</keyword>
<dbReference type="Proteomes" id="UP000031516">
    <property type="component" value="Unassembled WGS sequence"/>
</dbReference>
<evidence type="ECO:0000313" key="1">
    <source>
        <dbReference type="EMBL" id="CDO93693.1"/>
    </source>
</evidence>
<dbReference type="EMBL" id="CCBQ010000027">
    <property type="protein sequence ID" value="CDO93693.1"/>
    <property type="molecule type" value="Genomic_DNA"/>
</dbReference>
<sequence>MMFFVAFGSTLTDRDLRDMDILTSNVDQSHFAAMFPAELIRTSLNSNFDCQMVHNIINESAEQHGEFVAVGKLSIPSFICEPLYDRMTYLSAKLQSNLVVDMKHEISILNTIVNISSNVDEIKLDIIALFKIKRELEVDIADVSKFKLLKTCLLVNLFPFMQGECEGLLREKLIEQLKVWIEVWKSYHSD</sequence>
<evidence type="ECO:0000313" key="2">
    <source>
        <dbReference type="Proteomes" id="UP000031516"/>
    </source>
</evidence>
<protein>
    <submittedName>
        <fullName evidence="1">WGS project CCBQ000000000 data, contig 00102</fullName>
    </submittedName>
</protein>
<proteinExistence type="predicted"/>